<reference evidence="2" key="1">
    <citation type="submission" date="2025-08" db="UniProtKB">
        <authorList>
            <consortium name="RefSeq"/>
        </authorList>
    </citation>
    <scope>IDENTIFICATION</scope>
    <source>
        <tissue evidence="2">Young leaves</tissue>
    </source>
</reference>
<dbReference type="PANTHER" id="PTHR31741">
    <property type="entry name" value="OS02G0726500 PROTEIN-RELATED"/>
    <property type="match status" value="1"/>
</dbReference>
<dbReference type="PANTHER" id="PTHR31741:SF1">
    <property type="entry name" value="O-FUCOSYLTRANSFERASE 7"/>
    <property type="match status" value="1"/>
</dbReference>
<keyword evidence="1" id="KW-1185">Reference proteome</keyword>
<protein>
    <submittedName>
        <fullName evidence="2">Uncharacterized protein LOC111454115</fullName>
    </submittedName>
</protein>
<dbReference type="Proteomes" id="UP000504609">
    <property type="component" value="Unplaced"/>
</dbReference>
<organism evidence="1 2">
    <name type="scientific">Cucurbita moschata</name>
    <name type="common">Winter crookneck squash</name>
    <name type="synonym">Cucurbita pepo var. moschata</name>
    <dbReference type="NCBI Taxonomy" id="3662"/>
    <lineage>
        <taxon>Eukaryota</taxon>
        <taxon>Viridiplantae</taxon>
        <taxon>Streptophyta</taxon>
        <taxon>Embryophyta</taxon>
        <taxon>Tracheophyta</taxon>
        <taxon>Spermatophyta</taxon>
        <taxon>Magnoliopsida</taxon>
        <taxon>eudicotyledons</taxon>
        <taxon>Gunneridae</taxon>
        <taxon>Pentapetalae</taxon>
        <taxon>rosids</taxon>
        <taxon>fabids</taxon>
        <taxon>Cucurbitales</taxon>
        <taxon>Cucurbitaceae</taxon>
        <taxon>Cucurbiteae</taxon>
        <taxon>Cucurbita</taxon>
    </lineage>
</organism>
<dbReference type="AlphaFoldDB" id="A0A6J1GGX5"/>
<dbReference type="RefSeq" id="XP_022951206.1">
    <property type="nucleotide sequence ID" value="XM_023095438.1"/>
</dbReference>
<dbReference type="GeneID" id="111454115"/>
<gene>
    <name evidence="2" type="primary">LOC111454115</name>
</gene>
<evidence type="ECO:0000313" key="2">
    <source>
        <dbReference type="RefSeq" id="XP_022951206.1"/>
    </source>
</evidence>
<dbReference type="KEGG" id="cmos:111454115"/>
<accession>A0A6J1GGX5</accession>
<proteinExistence type="predicted"/>
<dbReference type="GO" id="GO:0005737">
    <property type="term" value="C:cytoplasm"/>
    <property type="evidence" value="ECO:0007669"/>
    <property type="project" value="TreeGrafter"/>
</dbReference>
<evidence type="ECO:0000313" key="1">
    <source>
        <dbReference type="Proteomes" id="UP000504609"/>
    </source>
</evidence>
<name>A0A6J1GGX5_CUCMO</name>
<sequence>MHEECVDGNFSSIEMLSQSSLPRVARSHVSQLLSFISHFFRNYWRLQRRLNLLVSITHLKWLLWTALYLLKAMVFISSYTGNMATTVECHRRFLGNRRTIPPDRQEICKEEEEAFYVNPLPNCLCQREQSNSQTTIEY</sequence>